<protein>
    <submittedName>
        <fullName evidence="1">Uncharacterized protein</fullName>
    </submittedName>
</protein>
<reference evidence="1" key="1">
    <citation type="submission" date="2013-12" db="EMBL/GenBank/DDBJ databases">
        <title>The complete genome sequence of Methanobacterium sp. BRM9.</title>
        <authorList>
            <consortium name="Pastoral Greenhouse Gas Research Consortium"/>
            <person name="Kelly W.J."/>
            <person name="Leahy S.C."/>
            <person name="Perry R."/>
            <person name="Li D."/>
            <person name="Altermann E."/>
            <person name="Lambie S.C."/>
            <person name="Attwood G.T."/>
        </authorList>
    </citation>
    <scope>NUCLEOTIDE SEQUENCE [LARGE SCALE GENOMIC DNA]</scope>
    <source>
        <strain evidence="1">BRM9</strain>
    </source>
</reference>
<organism evidence="1 3">
    <name type="scientific">Methanobacterium formicicum</name>
    <dbReference type="NCBI Taxonomy" id="2162"/>
    <lineage>
        <taxon>Archaea</taxon>
        <taxon>Methanobacteriati</taxon>
        <taxon>Methanobacteriota</taxon>
        <taxon>Methanomada group</taxon>
        <taxon>Methanobacteria</taxon>
        <taxon>Methanobacteriales</taxon>
        <taxon>Methanobacteriaceae</taxon>
        <taxon>Methanobacterium</taxon>
    </lineage>
</organism>
<dbReference type="EMBL" id="CP006933">
    <property type="protein sequence ID" value="AIS32256.1"/>
    <property type="molecule type" value="Genomic_DNA"/>
</dbReference>
<dbReference type="Proteomes" id="UP000062768">
    <property type="component" value="Chromosome I"/>
</dbReference>
<dbReference type="GeneID" id="26739119"/>
<sequence length="500" mass="58450">MEMEISIYNDVWMDNAVENFYRLIEDSDEGLDITLGKTELTVNNFNKEDFKDILSDIIQDNRNNLIVTNKDKKTGEIKEIKKDFVLIQEGKKIDGIVAFKENIYTESEKSVNEILDLMETDGKKTCILCGKTFSKPFKKMQQATYPFATKIKSLSGIRTYKDGTFYAFKEYHDSFCPTCYLIGILEWLDDRIIYRTFPGDRTFLFLPYFDNFEDLAEFKGEYEPLLNKSERYSNIRVNIGENKTEGTPGKFSTLLCFYDKFLFDIENLNIIGANWAILEVPFGSVKNVKLRVLNLTDFTLGVMKEFIEDNESRIYTDLIKEIYFFIDNPKGAPVDWDLTRKIQEKLSESFLMNDFRHFARMLLPRKGGRVGYSKETRENLENLIYIWRLEQMGIPKEALNSIKEVGKIVAKVSENNVSLLYKLDKTRTPEEFLGVLREISRKLIGIDLKDLRKSKIQVTALDEIILLLKDHEKEWKEIRDLLVIYSAMYYAMGSRRLNNE</sequence>
<evidence type="ECO:0000313" key="4">
    <source>
        <dbReference type="Proteomes" id="UP000062768"/>
    </source>
</evidence>
<dbReference type="PATRIC" id="fig|2162.10.peg.898"/>
<evidence type="ECO:0000313" key="1">
    <source>
        <dbReference type="EMBL" id="AIS32256.1"/>
    </source>
</evidence>
<proteinExistence type="predicted"/>
<accession>A0A089ZBS0</accession>
<name>A0A089ZBS0_METFO</name>
<dbReference type="RefSeq" id="WP_052399997.1">
    <property type="nucleotide sequence ID" value="NZ_CP006933.1"/>
</dbReference>
<dbReference type="KEGG" id="mfc:BRM9_1442"/>
<keyword evidence="4" id="KW-1185">Reference proteome</keyword>
<evidence type="ECO:0000313" key="2">
    <source>
        <dbReference type="EMBL" id="CEL24506.1"/>
    </source>
</evidence>
<gene>
    <name evidence="1" type="ORF">BRM9_1442</name>
    <name evidence="2" type="ORF">MB9_0865</name>
</gene>
<evidence type="ECO:0000313" key="3">
    <source>
        <dbReference type="Proteomes" id="UP000029661"/>
    </source>
</evidence>
<dbReference type="STRING" id="2162.BRM9_1442"/>
<dbReference type="Proteomes" id="UP000029661">
    <property type="component" value="Chromosome"/>
</dbReference>
<dbReference type="OrthoDB" id="69486at2157"/>
<dbReference type="AlphaFoldDB" id="A0A089ZBS0"/>
<reference evidence="2" key="2">
    <citation type="submission" date="2014-09" db="EMBL/GenBank/DDBJ databases">
        <authorList>
            <person name="Bishop-Lilly K.A."/>
            <person name="Broomall S.M."/>
            <person name="Chain P.S."/>
            <person name="Chertkov O."/>
            <person name="Coyne S.R."/>
            <person name="Daligault H.E."/>
            <person name="Davenport K.W."/>
            <person name="Erkkila T."/>
            <person name="Frey K.G."/>
            <person name="Gibbons H.S."/>
            <person name="Gu W."/>
            <person name="Jaissle J."/>
            <person name="Johnson S.L."/>
            <person name="Koroleva G.I."/>
            <person name="Ladner J.T."/>
            <person name="Lo C.-C."/>
            <person name="Minogue T.D."/>
            <person name="Munk C."/>
            <person name="Palacios G.F."/>
            <person name="Redden C.L."/>
            <person name="Rosenzweig C.N."/>
            <person name="Scholz M.B."/>
            <person name="Teshima H."/>
            <person name="Xu Y."/>
        </authorList>
    </citation>
    <scope>NUCLEOTIDE SEQUENCE</scope>
    <source>
        <strain evidence="2">Mb9</strain>
    </source>
</reference>
<dbReference type="EMBL" id="LN734822">
    <property type="protein sequence ID" value="CEL24506.1"/>
    <property type="molecule type" value="Genomic_DNA"/>
</dbReference>